<protein>
    <recommendedName>
        <fullName evidence="3">DUF3078 domain-containing protein</fullName>
    </recommendedName>
</protein>
<dbReference type="Pfam" id="PF11276">
    <property type="entry name" value="DUF3078"/>
    <property type="match status" value="1"/>
</dbReference>
<reference evidence="1 2" key="1">
    <citation type="submission" date="2019-07" db="EMBL/GenBank/DDBJ databases">
        <title>Whole genome shotgun sequence of Segetibacter aerophilus NBRC 106135.</title>
        <authorList>
            <person name="Hosoyama A."/>
            <person name="Uohara A."/>
            <person name="Ohji S."/>
            <person name="Ichikawa N."/>
        </authorList>
    </citation>
    <scope>NUCLEOTIDE SEQUENCE [LARGE SCALE GENOMIC DNA]</scope>
    <source>
        <strain evidence="1 2">NBRC 106135</strain>
    </source>
</reference>
<dbReference type="RefSeq" id="WP_147205460.1">
    <property type="nucleotide sequence ID" value="NZ_BJYT01000019.1"/>
</dbReference>
<keyword evidence="2" id="KW-1185">Reference proteome</keyword>
<gene>
    <name evidence="1" type="ORF">SAE01_38470</name>
</gene>
<evidence type="ECO:0000313" key="1">
    <source>
        <dbReference type="EMBL" id="GEO11351.1"/>
    </source>
</evidence>
<dbReference type="InterPro" id="IPR021428">
    <property type="entry name" value="DUF3078"/>
</dbReference>
<evidence type="ECO:0008006" key="3">
    <source>
        <dbReference type="Google" id="ProtNLM"/>
    </source>
</evidence>
<evidence type="ECO:0000313" key="2">
    <source>
        <dbReference type="Proteomes" id="UP000321513"/>
    </source>
</evidence>
<sequence length="337" mass="38199">MISTAGYPPLSNRIRLIFVASNSIIDMRKWMLLSIAALGYMTSYCQDDITVKKLQSEINRQVKKEVADTTPWNWVKGGTVALNGTQGSLRNWAAGGDKFSMAINSYVNYYVFYRNGRQNWDNNLDFNFGLLQSTSTGTRKNDDRVDILSKYGYNFDGKWFLSGLFNFRTQLFDGYSYSSDNKSLSSTFLSPAYILTSLGFDYKPSAKFSAFISPLTSRWVIVASRKLAAKGLYGVDSGRHAINEFGAFASINVVRPMSNNVSYKGRLDLFSNYRNRAKNVDVFFTNYFAFKINRYLAATYNLDLIYDDDVRIFGKQGRSPSLQLKSLIGIGFTMKLK</sequence>
<dbReference type="EMBL" id="BJYT01000019">
    <property type="protein sequence ID" value="GEO11351.1"/>
    <property type="molecule type" value="Genomic_DNA"/>
</dbReference>
<dbReference type="AlphaFoldDB" id="A0A512BH98"/>
<dbReference type="Proteomes" id="UP000321513">
    <property type="component" value="Unassembled WGS sequence"/>
</dbReference>
<dbReference type="OrthoDB" id="1495718at2"/>
<name>A0A512BH98_9BACT</name>
<comment type="caution">
    <text evidence="1">The sequence shown here is derived from an EMBL/GenBank/DDBJ whole genome shotgun (WGS) entry which is preliminary data.</text>
</comment>
<accession>A0A512BH98</accession>
<organism evidence="1 2">
    <name type="scientific">Segetibacter aerophilus</name>
    <dbReference type="NCBI Taxonomy" id="670293"/>
    <lineage>
        <taxon>Bacteria</taxon>
        <taxon>Pseudomonadati</taxon>
        <taxon>Bacteroidota</taxon>
        <taxon>Chitinophagia</taxon>
        <taxon>Chitinophagales</taxon>
        <taxon>Chitinophagaceae</taxon>
        <taxon>Segetibacter</taxon>
    </lineage>
</organism>
<proteinExistence type="predicted"/>